<dbReference type="InterPro" id="IPR038084">
    <property type="entry name" value="PduO/GlcC-like_sf"/>
</dbReference>
<dbReference type="NCBIfam" id="NF002696">
    <property type="entry name" value="PRK02487.1-5"/>
    <property type="match status" value="1"/>
</dbReference>
<dbReference type="RefSeq" id="WP_074590607.1">
    <property type="nucleotide sequence ID" value="NZ_FNEI01000015.1"/>
</dbReference>
<gene>
    <name evidence="1" type="ORF">SAMN05216555_1154</name>
</gene>
<dbReference type="PANTHER" id="PTHR28255:SF1">
    <property type="entry name" value="UPF0303 PROTEIN YBR137W"/>
    <property type="match status" value="1"/>
</dbReference>
<organism evidence="1 2">
    <name type="scientific">Arthrobacter cupressi</name>
    <dbReference type="NCBI Taxonomy" id="1045773"/>
    <lineage>
        <taxon>Bacteria</taxon>
        <taxon>Bacillati</taxon>
        <taxon>Actinomycetota</taxon>
        <taxon>Actinomycetes</taxon>
        <taxon>Micrococcales</taxon>
        <taxon>Micrococcaceae</taxon>
        <taxon>Arthrobacter</taxon>
    </lineage>
</organism>
<evidence type="ECO:0000313" key="1">
    <source>
        <dbReference type="EMBL" id="SDJ69587.1"/>
    </source>
</evidence>
<dbReference type="PIRSF" id="PIRSF008757">
    <property type="entry name" value="UCP008757"/>
    <property type="match status" value="1"/>
</dbReference>
<dbReference type="Gene3D" id="3.30.450.150">
    <property type="entry name" value="Haem-degrading domain"/>
    <property type="match status" value="1"/>
</dbReference>
<evidence type="ECO:0000313" key="2">
    <source>
        <dbReference type="Proteomes" id="UP000182130"/>
    </source>
</evidence>
<dbReference type="InterPro" id="IPR005624">
    <property type="entry name" value="PduO/GlcC-like"/>
</dbReference>
<protein>
    <submittedName>
        <fullName evidence="1">Uncharacterized protein, UPF0303 family</fullName>
    </submittedName>
</protein>
<dbReference type="PANTHER" id="PTHR28255">
    <property type="match status" value="1"/>
</dbReference>
<proteinExistence type="predicted"/>
<dbReference type="Proteomes" id="UP000182130">
    <property type="component" value="Unassembled WGS sequence"/>
</dbReference>
<dbReference type="EMBL" id="FNEI01000015">
    <property type="protein sequence ID" value="SDJ69587.1"/>
    <property type="molecule type" value="Genomic_DNA"/>
</dbReference>
<dbReference type="Pfam" id="PF03928">
    <property type="entry name" value="HbpS-like"/>
    <property type="match status" value="1"/>
</dbReference>
<dbReference type="STRING" id="1045773.SAMN05216555_1154"/>
<dbReference type="OrthoDB" id="9815315at2"/>
<dbReference type="SUPFAM" id="SSF143744">
    <property type="entry name" value="GlcG-like"/>
    <property type="match status" value="1"/>
</dbReference>
<keyword evidence="2" id="KW-1185">Reference proteome</keyword>
<dbReference type="AlphaFoldDB" id="A0A1G8VUV7"/>
<dbReference type="InterPro" id="IPR010371">
    <property type="entry name" value="YBR137W-like"/>
</dbReference>
<sequence length="162" mass="17566">MSDSPRLAELRAQEEELVFAGFDNHDAWRLGSLIANHAISSGFGVAIDIRRHNIILFRCVLPGATSDQEEWIRRKSAAVLRFEHSTALLSEEFRARGHSPLGGGWLSHDDYTLAGGSFPIRVRGAGVIGTITVSGLASDEDHQLVVDGIRNYLAAAGGQEDT</sequence>
<reference evidence="2" key="1">
    <citation type="submission" date="2016-10" db="EMBL/GenBank/DDBJ databases">
        <authorList>
            <person name="Varghese N."/>
            <person name="Submissions S."/>
        </authorList>
    </citation>
    <scope>NUCLEOTIDE SEQUENCE [LARGE SCALE GENOMIC DNA]</scope>
    <source>
        <strain evidence="2">CGMCC 1.10783</strain>
    </source>
</reference>
<name>A0A1G8VUV7_9MICC</name>
<accession>A0A1G8VUV7</accession>